<keyword evidence="13" id="KW-1185">Reference proteome</keyword>
<feature type="domain" description="AGC-kinase C-terminal" evidence="11">
    <location>
        <begin position="853"/>
        <end position="915"/>
    </location>
</feature>
<dbReference type="InterPro" id="IPR011009">
    <property type="entry name" value="Kinase-like_dom_sf"/>
</dbReference>
<dbReference type="PANTHER" id="PTHR24353:SF37">
    <property type="entry name" value="CAMP-DEPENDENT PROTEIN KINASE CATALYTIC SUBUNIT PRKX"/>
    <property type="match status" value="1"/>
</dbReference>
<dbReference type="Gene3D" id="3.30.200.20">
    <property type="entry name" value="Phosphorylase Kinase, domain 1"/>
    <property type="match status" value="1"/>
</dbReference>
<sequence length="915" mass="98151">MPKRFRWSRPSSSSSVLSPSSPSIFSRLDQPQSKIITTAHPHQQERESRRGEEEEDTAHLEDDIAPPPATRRRSSVATIATATAATAEYQHRLPQIPANSSPLAQSPVVSPAAAFQHALASPSYFPKSSPHQPAEHQPQRGPATMNLWSVLRHPHQSATSAFSFKKSSRTASASAHKSGGGGGRKASVVHPDLAGPPLSPSLELDPVRDAHYFPHTTAGGYPSPGRSDHSSAAYSTRPNPPSVASPGAHTSHSNVSSPGDGPGPTTQAHTRTRPARGLSDVSSFSATHDHESDYDRAFDTFSSDFTDQTHSGLSGEGFSQPPSLGAASSATTLAHSPPAHSHATLPPAPPPRSPGDLKFASAAGGSRILSPIDTSLVAKSVEDEVNAQVFYGDDEIVAEGIDDCYPTTHHRPAASSSPPLSSPSSAFYRTPVPQISHQQQIMTLPSLSSLLPQSKLSSTAPYVGERGALSPRSKQADLPPVPHHHQPNTVGVAPPLIQGGGGVYAPAVYATQQHQQVIRRSGSDMSISSDPNNRSRNGSVRPESRDGRVPVGAAAGVVGAARRAGPGAYNDALVQSLASIPLHAFERIKTLGTGTFGRVLLVRLRYPTPSSSTGTCTTTSSYYALKVLQKADVVRLKQVEHINNERDILSQIRHPFIVNLLRSYKDSKSVYMLMDYVPGGEIFSHLRRARRFSADVTRFYIASIILALDYLHSRGIIYRDLKPENLLLDEAGFLKIADFGFAKYVPDNRTWTLCGTPEYLAPEIIAGVGHGKAADYWSLGVLMFECLAGYPPFFASTPIGVYERVLKGSFSFPAHIDPCSRDLISALLTADRSKRLGNLRGGAEDVKAHPWFSGVCWSALEGREVGAPIVPRLAGEGDSSYFQKYPEGDVRLMPGMLGPEGSGIPDPYGYLFPRF</sequence>
<evidence type="ECO:0000259" key="11">
    <source>
        <dbReference type="PROSITE" id="PS51285"/>
    </source>
</evidence>
<dbReference type="EMBL" id="LWDG02000094">
    <property type="protein sequence ID" value="KAE8269433.1"/>
    <property type="molecule type" value="Genomic_DNA"/>
</dbReference>
<dbReference type="FunFam" id="1.10.510.10:FF:000005">
    <property type="entry name" value="cAMP-dependent protein kinase catalytic subunit alpha"/>
    <property type="match status" value="1"/>
</dbReference>
<comment type="catalytic activity">
    <reaction evidence="7">
        <text>L-threonyl-[protein] + ATP = O-phospho-L-threonyl-[protein] + ADP + H(+)</text>
        <dbReference type="Rhea" id="RHEA:46608"/>
        <dbReference type="Rhea" id="RHEA-COMP:11060"/>
        <dbReference type="Rhea" id="RHEA-COMP:11605"/>
        <dbReference type="ChEBI" id="CHEBI:15378"/>
        <dbReference type="ChEBI" id="CHEBI:30013"/>
        <dbReference type="ChEBI" id="CHEBI:30616"/>
        <dbReference type="ChEBI" id="CHEBI:61977"/>
        <dbReference type="ChEBI" id="CHEBI:456216"/>
        <dbReference type="EC" id="2.7.11.11"/>
    </reaction>
</comment>
<dbReference type="InterPro" id="IPR000719">
    <property type="entry name" value="Prot_kinase_dom"/>
</dbReference>
<evidence type="ECO:0000313" key="13">
    <source>
        <dbReference type="Proteomes" id="UP000078113"/>
    </source>
</evidence>
<proteinExistence type="predicted"/>
<evidence type="ECO:0000313" key="12">
    <source>
        <dbReference type="EMBL" id="KAE8269433.1"/>
    </source>
</evidence>
<keyword evidence="5" id="KW-0418">Kinase</keyword>
<gene>
    <name evidence="12" type="ORF">A4X09_0g2919</name>
</gene>
<evidence type="ECO:0000256" key="2">
    <source>
        <dbReference type="ARBA" id="ARBA00022527"/>
    </source>
</evidence>
<feature type="compositionally biased region" description="Basic and acidic residues" evidence="9">
    <location>
        <begin position="42"/>
        <end position="62"/>
    </location>
</feature>
<dbReference type="InterPro" id="IPR008271">
    <property type="entry name" value="Ser/Thr_kinase_AS"/>
</dbReference>
<protein>
    <recommendedName>
        <fullName evidence="1">cAMP-dependent protein kinase</fullName>
        <ecNumber evidence="1">2.7.11.11</ecNumber>
    </recommendedName>
</protein>
<feature type="domain" description="Protein kinase" evidence="10">
    <location>
        <begin position="585"/>
        <end position="852"/>
    </location>
</feature>
<dbReference type="PROSITE" id="PS50011">
    <property type="entry name" value="PROTEIN_KINASE_DOM"/>
    <property type="match status" value="1"/>
</dbReference>
<organism evidence="12 13">
    <name type="scientific">Tilletia walkeri</name>
    <dbReference type="NCBI Taxonomy" id="117179"/>
    <lineage>
        <taxon>Eukaryota</taxon>
        <taxon>Fungi</taxon>
        <taxon>Dikarya</taxon>
        <taxon>Basidiomycota</taxon>
        <taxon>Ustilaginomycotina</taxon>
        <taxon>Exobasidiomycetes</taxon>
        <taxon>Tilletiales</taxon>
        <taxon>Tilletiaceae</taxon>
        <taxon>Tilletia</taxon>
    </lineage>
</organism>
<dbReference type="PROSITE" id="PS00108">
    <property type="entry name" value="PROTEIN_KINASE_ST"/>
    <property type="match status" value="1"/>
</dbReference>
<dbReference type="GO" id="GO:0005952">
    <property type="term" value="C:cAMP-dependent protein kinase complex"/>
    <property type="evidence" value="ECO:0007669"/>
    <property type="project" value="TreeGrafter"/>
</dbReference>
<dbReference type="Gene3D" id="1.10.510.10">
    <property type="entry name" value="Transferase(Phosphotransferase) domain 1"/>
    <property type="match status" value="1"/>
</dbReference>
<dbReference type="EC" id="2.7.11.11" evidence="1"/>
<keyword evidence="4" id="KW-0547">Nucleotide-binding</keyword>
<feature type="region of interest" description="Disordered" evidence="9">
    <location>
        <begin position="407"/>
        <end position="428"/>
    </location>
</feature>
<evidence type="ECO:0000256" key="6">
    <source>
        <dbReference type="ARBA" id="ARBA00022840"/>
    </source>
</evidence>
<feature type="compositionally biased region" description="Low complexity" evidence="9">
    <location>
        <begin position="413"/>
        <end position="426"/>
    </location>
</feature>
<dbReference type="GO" id="GO:0005829">
    <property type="term" value="C:cytosol"/>
    <property type="evidence" value="ECO:0007669"/>
    <property type="project" value="TreeGrafter"/>
</dbReference>
<evidence type="ECO:0000256" key="5">
    <source>
        <dbReference type="ARBA" id="ARBA00022777"/>
    </source>
</evidence>
<dbReference type="Pfam" id="PF00069">
    <property type="entry name" value="Pkinase"/>
    <property type="match status" value="1"/>
</dbReference>
<feature type="compositionally biased region" description="Polar residues" evidence="9">
    <location>
        <begin position="97"/>
        <end position="108"/>
    </location>
</feature>
<comment type="caution">
    <text evidence="12">The sequence shown here is derived from an EMBL/GenBank/DDBJ whole genome shotgun (WGS) entry which is preliminary data.</text>
</comment>
<dbReference type="PROSITE" id="PS51285">
    <property type="entry name" value="AGC_KINASE_CTER"/>
    <property type="match status" value="1"/>
</dbReference>
<feature type="compositionally biased region" description="Polar residues" evidence="9">
    <location>
        <begin position="248"/>
        <end position="257"/>
    </location>
</feature>
<feature type="region of interest" description="Disordered" evidence="9">
    <location>
        <begin position="308"/>
        <end position="361"/>
    </location>
</feature>
<evidence type="ECO:0000256" key="9">
    <source>
        <dbReference type="SAM" id="MobiDB-lite"/>
    </source>
</evidence>
<name>A0A8X7T6L3_9BASI</name>
<feature type="compositionally biased region" description="Polar residues" evidence="9">
    <location>
        <begin position="515"/>
        <end position="538"/>
    </location>
</feature>
<accession>A0A8X7T6L3</accession>
<feature type="region of interest" description="Disordered" evidence="9">
    <location>
        <begin position="91"/>
        <end position="290"/>
    </location>
</feature>
<feature type="compositionally biased region" description="Low complexity" evidence="9">
    <location>
        <begin position="321"/>
        <end position="345"/>
    </location>
</feature>
<evidence type="ECO:0000256" key="7">
    <source>
        <dbReference type="ARBA" id="ARBA00047292"/>
    </source>
</evidence>
<feature type="compositionally biased region" description="Low complexity" evidence="9">
    <location>
        <begin position="157"/>
        <end position="177"/>
    </location>
</feature>
<reference evidence="12" key="1">
    <citation type="submission" date="2016-04" db="EMBL/GenBank/DDBJ databases">
        <authorList>
            <person name="Nguyen H.D."/>
            <person name="Samba Siva P."/>
            <person name="Cullis J."/>
            <person name="Levesque C.A."/>
            <person name="Hambleton S."/>
        </authorList>
    </citation>
    <scope>NUCLEOTIDE SEQUENCE</scope>
    <source>
        <strain evidence="12">DAOMC 236422</strain>
    </source>
</reference>
<dbReference type="SUPFAM" id="SSF56112">
    <property type="entry name" value="Protein kinase-like (PK-like)"/>
    <property type="match status" value="1"/>
</dbReference>
<keyword evidence="2" id="KW-0723">Serine/threonine-protein kinase</keyword>
<feature type="region of interest" description="Disordered" evidence="9">
    <location>
        <begin position="463"/>
        <end position="488"/>
    </location>
</feature>
<comment type="catalytic activity">
    <reaction evidence="8">
        <text>L-seryl-[protein] + ATP = O-phospho-L-seryl-[protein] + ADP + H(+)</text>
        <dbReference type="Rhea" id="RHEA:17989"/>
        <dbReference type="Rhea" id="RHEA-COMP:9863"/>
        <dbReference type="Rhea" id="RHEA-COMP:11604"/>
        <dbReference type="ChEBI" id="CHEBI:15378"/>
        <dbReference type="ChEBI" id="CHEBI:29999"/>
        <dbReference type="ChEBI" id="CHEBI:30616"/>
        <dbReference type="ChEBI" id="CHEBI:83421"/>
        <dbReference type="ChEBI" id="CHEBI:456216"/>
        <dbReference type="EC" id="2.7.11.11"/>
    </reaction>
</comment>
<feature type="compositionally biased region" description="Low complexity" evidence="9">
    <location>
        <begin position="8"/>
        <end position="26"/>
    </location>
</feature>
<evidence type="ECO:0000256" key="1">
    <source>
        <dbReference type="ARBA" id="ARBA00012444"/>
    </source>
</evidence>
<evidence type="ECO:0000259" key="10">
    <source>
        <dbReference type="PROSITE" id="PS50011"/>
    </source>
</evidence>
<evidence type="ECO:0000256" key="3">
    <source>
        <dbReference type="ARBA" id="ARBA00022679"/>
    </source>
</evidence>
<keyword evidence="3" id="KW-0808">Transferase</keyword>
<dbReference type="AlphaFoldDB" id="A0A8X7T6L3"/>
<keyword evidence="6" id="KW-0067">ATP-binding</keyword>
<dbReference type="InterPro" id="IPR000961">
    <property type="entry name" value="AGC-kinase_C"/>
</dbReference>
<dbReference type="PANTHER" id="PTHR24353">
    <property type="entry name" value="CYCLIC NUCLEOTIDE-DEPENDENT PROTEIN KINASE"/>
    <property type="match status" value="1"/>
</dbReference>
<reference evidence="12" key="2">
    <citation type="journal article" date="2019" name="IMA Fungus">
        <title>Genome sequencing and comparison of five Tilletia species to identify candidate genes for the detection of regulated species infecting wheat.</title>
        <authorList>
            <person name="Nguyen H.D.T."/>
            <person name="Sultana T."/>
            <person name="Kesanakurti P."/>
            <person name="Hambleton S."/>
        </authorList>
    </citation>
    <scope>NUCLEOTIDE SEQUENCE</scope>
    <source>
        <strain evidence="12">DAOMC 236422</strain>
    </source>
</reference>
<dbReference type="GO" id="GO:0004691">
    <property type="term" value="F:cAMP-dependent protein kinase activity"/>
    <property type="evidence" value="ECO:0007669"/>
    <property type="project" value="UniProtKB-EC"/>
</dbReference>
<dbReference type="GO" id="GO:0005524">
    <property type="term" value="F:ATP binding"/>
    <property type="evidence" value="ECO:0007669"/>
    <property type="project" value="UniProtKB-KW"/>
</dbReference>
<feature type="region of interest" description="Disordered" evidence="9">
    <location>
        <begin position="515"/>
        <end position="548"/>
    </location>
</feature>
<evidence type="ECO:0000256" key="8">
    <source>
        <dbReference type="ARBA" id="ARBA00047454"/>
    </source>
</evidence>
<feature type="region of interest" description="Disordered" evidence="9">
    <location>
        <begin position="1"/>
        <end position="76"/>
    </location>
</feature>
<dbReference type="Proteomes" id="UP000078113">
    <property type="component" value="Unassembled WGS sequence"/>
</dbReference>
<dbReference type="CDD" id="cd05580">
    <property type="entry name" value="STKc_PKA_like"/>
    <property type="match status" value="1"/>
</dbReference>
<evidence type="ECO:0000256" key="4">
    <source>
        <dbReference type="ARBA" id="ARBA00022741"/>
    </source>
</evidence>
<dbReference type="SMART" id="SM00220">
    <property type="entry name" value="S_TKc"/>
    <property type="match status" value="1"/>
</dbReference>